<dbReference type="GO" id="GO:0006274">
    <property type="term" value="P:DNA replication termination"/>
    <property type="evidence" value="ECO:0007669"/>
    <property type="project" value="TreeGrafter"/>
</dbReference>
<dbReference type="PANTHER" id="PTHR12775">
    <property type="entry name" value="PROTEIN C20ORF43 HOMOLOG"/>
    <property type="match status" value="1"/>
</dbReference>
<name>A0A7S4FFT3_9EUGL</name>
<dbReference type="InterPro" id="IPR006735">
    <property type="entry name" value="Rtf2"/>
</dbReference>
<proteinExistence type="inferred from homology"/>
<dbReference type="SMART" id="SM00213">
    <property type="entry name" value="UBQ"/>
    <property type="match status" value="1"/>
</dbReference>
<dbReference type="PANTHER" id="PTHR12775:SF0">
    <property type="entry name" value="REPLICATION TERMINATION FACTOR 2"/>
    <property type="match status" value="1"/>
</dbReference>
<feature type="compositionally biased region" description="Basic and acidic residues" evidence="2">
    <location>
        <begin position="360"/>
        <end position="369"/>
    </location>
</feature>
<evidence type="ECO:0000259" key="3">
    <source>
        <dbReference type="PROSITE" id="PS50053"/>
    </source>
</evidence>
<dbReference type="PROSITE" id="PS50053">
    <property type="entry name" value="UBIQUITIN_2"/>
    <property type="match status" value="1"/>
</dbReference>
<dbReference type="AlphaFoldDB" id="A0A7S4FFT3"/>
<evidence type="ECO:0000313" key="4">
    <source>
        <dbReference type="EMBL" id="CAE0792005.1"/>
    </source>
</evidence>
<dbReference type="SUPFAM" id="SSF54236">
    <property type="entry name" value="Ubiquitin-like"/>
    <property type="match status" value="1"/>
</dbReference>
<organism evidence="4">
    <name type="scientific">Eutreptiella gymnastica</name>
    <dbReference type="NCBI Taxonomy" id="73025"/>
    <lineage>
        <taxon>Eukaryota</taxon>
        <taxon>Discoba</taxon>
        <taxon>Euglenozoa</taxon>
        <taxon>Euglenida</taxon>
        <taxon>Spirocuta</taxon>
        <taxon>Euglenophyceae</taxon>
        <taxon>Eutreptiales</taxon>
        <taxon>Eutreptiaceae</taxon>
        <taxon>Eutreptiella</taxon>
    </lineage>
</organism>
<feature type="region of interest" description="Disordered" evidence="2">
    <location>
        <begin position="281"/>
        <end position="371"/>
    </location>
</feature>
<evidence type="ECO:0000256" key="1">
    <source>
        <dbReference type="ARBA" id="ARBA00009885"/>
    </source>
</evidence>
<dbReference type="InterPro" id="IPR027799">
    <property type="entry name" value="Rtf2_RING-finger"/>
</dbReference>
<dbReference type="InterPro" id="IPR000626">
    <property type="entry name" value="Ubiquitin-like_dom"/>
</dbReference>
<feature type="compositionally biased region" description="Basic and acidic residues" evidence="2">
    <location>
        <begin position="291"/>
        <end position="306"/>
    </location>
</feature>
<dbReference type="Pfam" id="PF04641">
    <property type="entry name" value="Rtf2"/>
    <property type="match status" value="1"/>
</dbReference>
<dbReference type="EMBL" id="HBJA01010000">
    <property type="protein sequence ID" value="CAE0792005.1"/>
    <property type="molecule type" value="Transcribed_RNA"/>
</dbReference>
<dbReference type="InterPro" id="IPR029071">
    <property type="entry name" value="Ubiquitin-like_domsf"/>
</dbReference>
<dbReference type="CDD" id="cd16653">
    <property type="entry name" value="RING-like_Rtf2"/>
    <property type="match status" value="1"/>
</dbReference>
<feature type="domain" description="Ubiquitin-like" evidence="3">
    <location>
        <begin position="4"/>
        <end position="79"/>
    </location>
</feature>
<protein>
    <recommendedName>
        <fullName evidence="3">Ubiquitin-like domain-containing protein</fullName>
    </recommendedName>
</protein>
<reference evidence="4" key="1">
    <citation type="submission" date="2021-01" db="EMBL/GenBank/DDBJ databases">
        <authorList>
            <person name="Corre E."/>
            <person name="Pelletier E."/>
            <person name="Niang G."/>
            <person name="Scheremetjew M."/>
            <person name="Finn R."/>
            <person name="Kale V."/>
            <person name="Holt S."/>
            <person name="Cochrane G."/>
            <person name="Meng A."/>
            <person name="Brown T."/>
            <person name="Cohen L."/>
        </authorList>
    </citation>
    <scope>NUCLEOTIDE SEQUENCE</scope>
    <source>
        <strain evidence="4">CCMP1594</strain>
    </source>
</reference>
<accession>A0A7S4FFT3</accession>
<sequence length="384" mass="41988">MAAKSMFIEDLEGNLHSVVLCPTMTVCKARGLAASVLGMPEADIRLQSCGHELQSGHTLSDYDVAQNSKLQVLLRLRGGGGDGGCHMVRRDCLLWVKGPAKKPQKYDKTTLSRILWTCCKKSNQPLQHPIVACELGFLYNKEALLLALLDRDHPDNEDIKHIRKISDLTQLVLQRNPSFKPVAAGSASTDELIEQYVCPIVQDTTNNGVHRFVCYQKCGHVVSEEAVKRIGHTECLVCHEPSCTQEAYDGTCENVIIPLAPASEEELEQAEAFAKRHRVLRKAQNGKKRKERVEDAVADTPKDAKSNGKSSNSNGNGLSLKRQRGAYAVGAPKTLPLPSHEQVPTSATPEVWKSLFSDSKAPKPRDDGFMVRAGMCGGGGGRNI</sequence>
<evidence type="ECO:0000256" key="2">
    <source>
        <dbReference type="SAM" id="MobiDB-lite"/>
    </source>
</evidence>
<feature type="compositionally biased region" description="Basic residues" evidence="2">
    <location>
        <begin position="281"/>
        <end position="290"/>
    </location>
</feature>
<feature type="compositionally biased region" description="Low complexity" evidence="2">
    <location>
        <begin position="307"/>
        <end position="320"/>
    </location>
</feature>
<dbReference type="Gene3D" id="3.10.20.90">
    <property type="entry name" value="Phosphatidylinositol 3-kinase Catalytic Subunit, Chain A, domain 1"/>
    <property type="match status" value="1"/>
</dbReference>
<gene>
    <name evidence="4" type="ORF">EGYM00163_LOCUS3121</name>
</gene>
<comment type="similarity">
    <text evidence="1">Belongs to the rtf2 family.</text>
</comment>
<dbReference type="CDD" id="cd17039">
    <property type="entry name" value="Ubl_ubiquitin_like"/>
    <property type="match status" value="1"/>
</dbReference>
<dbReference type="GO" id="GO:0005634">
    <property type="term" value="C:nucleus"/>
    <property type="evidence" value="ECO:0007669"/>
    <property type="project" value="TreeGrafter"/>
</dbReference>